<dbReference type="AlphaFoldDB" id="A0A2J6TED4"/>
<proteinExistence type="predicted"/>
<name>A0A2J6TED4_9HELO</name>
<evidence type="ECO:0000313" key="1">
    <source>
        <dbReference type="EMBL" id="PMD61386.1"/>
    </source>
</evidence>
<organism evidence="1 2">
    <name type="scientific">Hyaloscypha bicolor E</name>
    <dbReference type="NCBI Taxonomy" id="1095630"/>
    <lineage>
        <taxon>Eukaryota</taxon>
        <taxon>Fungi</taxon>
        <taxon>Dikarya</taxon>
        <taxon>Ascomycota</taxon>
        <taxon>Pezizomycotina</taxon>
        <taxon>Leotiomycetes</taxon>
        <taxon>Helotiales</taxon>
        <taxon>Hyaloscyphaceae</taxon>
        <taxon>Hyaloscypha</taxon>
        <taxon>Hyaloscypha bicolor</taxon>
    </lineage>
</organism>
<reference evidence="1 2" key="1">
    <citation type="submission" date="2016-04" db="EMBL/GenBank/DDBJ databases">
        <title>A degradative enzymes factory behind the ericoid mycorrhizal symbiosis.</title>
        <authorList>
            <consortium name="DOE Joint Genome Institute"/>
            <person name="Martino E."/>
            <person name="Morin E."/>
            <person name="Grelet G."/>
            <person name="Kuo A."/>
            <person name="Kohler A."/>
            <person name="Daghino S."/>
            <person name="Barry K."/>
            <person name="Choi C."/>
            <person name="Cichocki N."/>
            <person name="Clum A."/>
            <person name="Copeland A."/>
            <person name="Hainaut M."/>
            <person name="Haridas S."/>
            <person name="Labutti K."/>
            <person name="Lindquist E."/>
            <person name="Lipzen A."/>
            <person name="Khouja H.-R."/>
            <person name="Murat C."/>
            <person name="Ohm R."/>
            <person name="Olson A."/>
            <person name="Spatafora J."/>
            <person name="Veneault-Fourrey C."/>
            <person name="Henrissat B."/>
            <person name="Grigoriev I."/>
            <person name="Martin F."/>
            <person name="Perotto S."/>
        </authorList>
    </citation>
    <scope>NUCLEOTIDE SEQUENCE [LARGE SCALE GENOMIC DNA]</scope>
    <source>
        <strain evidence="1 2">E</strain>
    </source>
</reference>
<sequence>MHALRCLGLPTVFSSRGPEAACSRLLGDVVVFLHTYLQSQDSRKLSCWMDTGGPRRGLAKQGKVVLRFFSCESDFFTEVVFAFRFVPSFLAVCGRSKIKKHVSVCPWCWEPVLASLLEILFQRQRPQQWLRNTRVSFASGQLIGLLHVVQPPAVVHSQRAMTRLVMSQSDGFVGSDVLWDRSFATSAVIHTLAKESRGTSKQAYF</sequence>
<dbReference type="GeneID" id="36580337"/>
<dbReference type="InParanoid" id="A0A2J6TED4"/>
<evidence type="ECO:0000313" key="2">
    <source>
        <dbReference type="Proteomes" id="UP000235371"/>
    </source>
</evidence>
<dbReference type="EMBL" id="KZ613786">
    <property type="protein sequence ID" value="PMD61386.1"/>
    <property type="molecule type" value="Genomic_DNA"/>
</dbReference>
<accession>A0A2J6TED4</accession>
<gene>
    <name evidence="1" type="ORF">K444DRAFT_369047</name>
</gene>
<dbReference type="RefSeq" id="XP_024738290.1">
    <property type="nucleotide sequence ID" value="XM_024872256.1"/>
</dbReference>
<dbReference type="Proteomes" id="UP000235371">
    <property type="component" value="Unassembled WGS sequence"/>
</dbReference>
<protein>
    <submittedName>
        <fullName evidence="1">Uncharacterized protein</fullName>
    </submittedName>
</protein>
<keyword evidence="2" id="KW-1185">Reference proteome</keyword>